<protein>
    <submittedName>
        <fullName evidence="1">409_t:CDS:1</fullName>
    </submittedName>
</protein>
<gene>
    <name evidence="1" type="ORF">FWILDA_LOCUS13616</name>
</gene>
<feature type="non-terminal residue" evidence="1">
    <location>
        <position position="1"/>
    </location>
</feature>
<reference evidence="1" key="1">
    <citation type="submission" date="2022-08" db="EMBL/GenBank/DDBJ databases">
        <authorList>
            <person name="Kallberg Y."/>
            <person name="Tangrot J."/>
            <person name="Rosling A."/>
        </authorList>
    </citation>
    <scope>NUCLEOTIDE SEQUENCE</scope>
    <source>
        <strain evidence="1">Wild A</strain>
    </source>
</reference>
<comment type="caution">
    <text evidence="1">The sequence shown here is derived from an EMBL/GenBank/DDBJ whole genome shotgun (WGS) entry which is preliminary data.</text>
</comment>
<dbReference type="Proteomes" id="UP001153678">
    <property type="component" value="Unassembled WGS sequence"/>
</dbReference>
<feature type="non-terminal residue" evidence="1">
    <location>
        <position position="56"/>
    </location>
</feature>
<evidence type="ECO:0000313" key="1">
    <source>
        <dbReference type="EMBL" id="CAI2188509.1"/>
    </source>
</evidence>
<proteinExistence type="predicted"/>
<evidence type="ECO:0000313" key="2">
    <source>
        <dbReference type="Proteomes" id="UP001153678"/>
    </source>
</evidence>
<name>A0A9W4T193_9GLOM</name>
<accession>A0A9W4T193</accession>
<dbReference type="AlphaFoldDB" id="A0A9W4T193"/>
<dbReference type="EMBL" id="CAMKVN010005248">
    <property type="protein sequence ID" value="CAI2188509.1"/>
    <property type="molecule type" value="Genomic_DNA"/>
</dbReference>
<keyword evidence="2" id="KW-1185">Reference proteome</keyword>
<organism evidence="1 2">
    <name type="scientific">Funneliformis geosporum</name>
    <dbReference type="NCBI Taxonomy" id="1117311"/>
    <lineage>
        <taxon>Eukaryota</taxon>
        <taxon>Fungi</taxon>
        <taxon>Fungi incertae sedis</taxon>
        <taxon>Mucoromycota</taxon>
        <taxon>Glomeromycotina</taxon>
        <taxon>Glomeromycetes</taxon>
        <taxon>Glomerales</taxon>
        <taxon>Glomeraceae</taxon>
        <taxon>Funneliformis</taxon>
    </lineage>
</organism>
<sequence>MKEDNYVVKAGIDISESIIITHKLDIDYLKEENYYLKCNLQVNVEKLNDALKSVDM</sequence>